<keyword evidence="2" id="KW-1185">Reference proteome</keyword>
<organism evidence="1 2">
    <name type="scientific">Trichinella spiralis</name>
    <name type="common">Trichina worm</name>
    <dbReference type="NCBI Taxonomy" id="6334"/>
    <lineage>
        <taxon>Eukaryota</taxon>
        <taxon>Metazoa</taxon>
        <taxon>Ecdysozoa</taxon>
        <taxon>Nematoda</taxon>
        <taxon>Enoplea</taxon>
        <taxon>Dorylaimia</taxon>
        <taxon>Trichinellida</taxon>
        <taxon>Trichinellidae</taxon>
        <taxon>Trichinella</taxon>
    </lineage>
</organism>
<proteinExistence type="predicted"/>
<reference evidence="1 2" key="1">
    <citation type="submission" date="2015-01" db="EMBL/GenBank/DDBJ databases">
        <title>Evolution of Trichinella species and genotypes.</title>
        <authorList>
            <person name="Korhonen P.K."/>
            <person name="Edoardo P."/>
            <person name="Giuseppe L.R."/>
            <person name="Gasser R.B."/>
        </authorList>
    </citation>
    <scope>NUCLEOTIDE SEQUENCE [LARGE SCALE GENOMIC DNA]</scope>
    <source>
        <strain evidence="1">ISS3</strain>
    </source>
</reference>
<dbReference type="InParanoid" id="A0A0V0YTI3"/>
<sequence length="34" mass="3708">MNEISLTYQQFSSTRSLPSRIKVCAASVTFGTLA</sequence>
<gene>
    <name evidence="1" type="ORF">T01_13060</name>
</gene>
<dbReference type="AlphaFoldDB" id="A0A0V0YTI3"/>
<evidence type="ECO:0000313" key="2">
    <source>
        <dbReference type="Proteomes" id="UP000054776"/>
    </source>
</evidence>
<evidence type="ECO:0000313" key="1">
    <source>
        <dbReference type="EMBL" id="KRY03586.1"/>
    </source>
</evidence>
<dbReference type="Proteomes" id="UP000054776">
    <property type="component" value="Unassembled WGS sequence"/>
</dbReference>
<dbReference type="EMBL" id="JYDH01005017">
    <property type="protein sequence ID" value="KRY03586.1"/>
    <property type="molecule type" value="Genomic_DNA"/>
</dbReference>
<comment type="caution">
    <text evidence="1">The sequence shown here is derived from an EMBL/GenBank/DDBJ whole genome shotgun (WGS) entry which is preliminary data.</text>
</comment>
<accession>A0A0V0YTI3</accession>
<protein>
    <submittedName>
        <fullName evidence="1">Uncharacterized protein</fullName>
    </submittedName>
</protein>
<name>A0A0V0YTI3_TRISP</name>